<dbReference type="OrthoDB" id="9808773at2"/>
<keyword evidence="3 6" id="KW-0489">Methyltransferase</keyword>
<dbReference type="GO" id="GO:0005829">
    <property type="term" value="C:cytosol"/>
    <property type="evidence" value="ECO:0007669"/>
    <property type="project" value="TreeGrafter"/>
</dbReference>
<dbReference type="PANTHER" id="PTHR31760">
    <property type="entry name" value="S-ADENOSYL-L-METHIONINE-DEPENDENT METHYLTRANSFERASES SUPERFAMILY PROTEIN"/>
    <property type="match status" value="1"/>
</dbReference>
<dbReference type="GO" id="GO:0070043">
    <property type="term" value="F:rRNA (guanine-N7-)-methyltransferase activity"/>
    <property type="evidence" value="ECO:0007669"/>
    <property type="project" value="UniProtKB-UniRule"/>
</dbReference>
<dbReference type="PIRSF" id="PIRSF003078">
    <property type="entry name" value="GidB"/>
    <property type="match status" value="1"/>
</dbReference>
<evidence type="ECO:0000256" key="2">
    <source>
        <dbReference type="ARBA" id="ARBA00022552"/>
    </source>
</evidence>
<protein>
    <recommendedName>
        <fullName evidence="6">Ribosomal RNA small subunit methyltransferase G</fullName>
        <ecNumber evidence="6">2.1.1.170</ecNumber>
    </recommendedName>
    <alternativeName>
        <fullName evidence="6">16S rRNA 7-methylguanosine methyltransferase</fullName>
        <shortName evidence="6">16S rRNA m7G methyltransferase</shortName>
    </alternativeName>
</protein>
<proteinExistence type="inferred from homology"/>
<dbReference type="EC" id="2.1.1.170" evidence="6"/>
<evidence type="ECO:0000256" key="5">
    <source>
        <dbReference type="ARBA" id="ARBA00022691"/>
    </source>
</evidence>
<name>A0A1H2PQ88_9BURK</name>
<comment type="subcellular location">
    <subcellularLocation>
        <location evidence="6">Cytoplasm</location>
    </subcellularLocation>
</comment>
<evidence type="ECO:0000256" key="4">
    <source>
        <dbReference type="ARBA" id="ARBA00022679"/>
    </source>
</evidence>
<dbReference type="NCBIfam" id="TIGR00138">
    <property type="entry name" value="rsmG_gidB"/>
    <property type="match status" value="1"/>
</dbReference>
<sequence length="214" mass="23586">MRNTTVDDLRGRIAPLGLDLSIDVLSKLLDYLSLLAKWNAVFNLTAIRDVQQMLVQHLFDCLSILPTLDRLEPARVLDVGSGGGLPGLVIAIARPYWAVTLNDIVSKKTAFLLQVKAALSLDNVEVVNARVETIDATAPFDVITCRAFADLSDFYRLSQHLLAQKGHFVAMKGVARADELARLTEQGLAIEVIPLRVPELDAQRHLIVAHRPHP</sequence>
<dbReference type="HAMAP" id="MF_00074">
    <property type="entry name" value="16SrRNA_methyltr_G"/>
    <property type="match status" value="1"/>
</dbReference>
<dbReference type="Gene3D" id="3.40.50.150">
    <property type="entry name" value="Vaccinia Virus protein VP39"/>
    <property type="match status" value="1"/>
</dbReference>
<keyword evidence="8" id="KW-1185">Reference proteome</keyword>
<feature type="binding site" evidence="6">
    <location>
        <position position="85"/>
    </location>
    <ligand>
        <name>S-adenosyl-L-methionine</name>
        <dbReference type="ChEBI" id="CHEBI:59789"/>
    </ligand>
</feature>
<keyword evidence="5 6" id="KW-0949">S-adenosyl-L-methionine</keyword>
<dbReference type="EMBL" id="FNLO01000005">
    <property type="protein sequence ID" value="SDV48517.1"/>
    <property type="molecule type" value="Genomic_DNA"/>
</dbReference>
<evidence type="ECO:0000256" key="6">
    <source>
        <dbReference type="HAMAP-Rule" id="MF_00074"/>
    </source>
</evidence>
<dbReference type="InterPro" id="IPR003682">
    <property type="entry name" value="rRNA_ssu_MeTfrase_G"/>
</dbReference>
<keyword evidence="1 6" id="KW-0963">Cytoplasm</keyword>
<organism evidence="7 8">
    <name type="scientific">Chitinasiproducens palmae</name>
    <dbReference type="NCBI Taxonomy" id="1770053"/>
    <lineage>
        <taxon>Bacteria</taxon>
        <taxon>Pseudomonadati</taxon>
        <taxon>Pseudomonadota</taxon>
        <taxon>Betaproteobacteria</taxon>
        <taxon>Burkholderiales</taxon>
        <taxon>Burkholderiaceae</taxon>
        <taxon>Chitinasiproducens</taxon>
    </lineage>
</organism>
<evidence type="ECO:0000313" key="7">
    <source>
        <dbReference type="EMBL" id="SDV48517.1"/>
    </source>
</evidence>
<comment type="catalytic activity">
    <reaction evidence="6">
        <text>guanosine(527) in 16S rRNA + S-adenosyl-L-methionine = N(7)-methylguanosine(527) in 16S rRNA + S-adenosyl-L-homocysteine</text>
        <dbReference type="Rhea" id="RHEA:42732"/>
        <dbReference type="Rhea" id="RHEA-COMP:10209"/>
        <dbReference type="Rhea" id="RHEA-COMP:10210"/>
        <dbReference type="ChEBI" id="CHEBI:57856"/>
        <dbReference type="ChEBI" id="CHEBI:59789"/>
        <dbReference type="ChEBI" id="CHEBI:74269"/>
        <dbReference type="ChEBI" id="CHEBI:74480"/>
        <dbReference type="EC" id="2.1.1.170"/>
    </reaction>
</comment>
<dbReference type="AlphaFoldDB" id="A0A1H2PQ88"/>
<dbReference type="Proteomes" id="UP000243719">
    <property type="component" value="Unassembled WGS sequence"/>
</dbReference>
<dbReference type="CDD" id="cd02440">
    <property type="entry name" value="AdoMet_MTases"/>
    <property type="match status" value="1"/>
</dbReference>
<dbReference type="Pfam" id="PF02527">
    <property type="entry name" value="GidB"/>
    <property type="match status" value="1"/>
</dbReference>
<feature type="binding site" evidence="6">
    <location>
        <begin position="131"/>
        <end position="132"/>
    </location>
    <ligand>
        <name>S-adenosyl-L-methionine</name>
        <dbReference type="ChEBI" id="CHEBI:59789"/>
    </ligand>
</feature>
<accession>A0A1H2PQ88</accession>
<keyword evidence="4 6" id="KW-0808">Transferase</keyword>
<gene>
    <name evidence="6" type="primary">rsmG</name>
    <name evidence="7" type="ORF">SAMN05216551_105155</name>
</gene>
<comment type="caution">
    <text evidence="6">Lacks conserved residue(s) required for the propagation of feature annotation.</text>
</comment>
<dbReference type="RefSeq" id="WP_091907702.1">
    <property type="nucleotide sequence ID" value="NZ_FNLO01000005.1"/>
</dbReference>
<dbReference type="PANTHER" id="PTHR31760:SF0">
    <property type="entry name" value="S-ADENOSYL-L-METHIONINE-DEPENDENT METHYLTRANSFERASES SUPERFAMILY PROTEIN"/>
    <property type="match status" value="1"/>
</dbReference>
<dbReference type="InterPro" id="IPR029063">
    <property type="entry name" value="SAM-dependent_MTases_sf"/>
</dbReference>
<comment type="similarity">
    <text evidence="6">Belongs to the methyltransferase superfamily. RNA methyltransferase RsmG family.</text>
</comment>
<dbReference type="STRING" id="1770053.SAMN05216551_105155"/>
<keyword evidence="2 6" id="KW-0698">rRNA processing</keyword>
<comment type="function">
    <text evidence="6">Specifically methylates the N7 position of guanine in position 527 of 16S rRNA.</text>
</comment>
<feature type="binding site" evidence="6">
    <location>
        <position position="80"/>
    </location>
    <ligand>
        <name>S-adenosyl-L-methionine</name>
        <dbReference type="ChEBI" id="CHEBI:59789"/>
    </ligand>
</feature>
<evidence type="ECO:0000256" key="3">
    <source>
        <dbReference type="ARBA" id="ARBA00022603"/>
    </source>
</evidence>
<feature type="binding site" evidence="6">
    <location>
        <position position="146"/>
    </location>
    <ligand>
        <name>S-adenosyl-L-methionine</name>
        <dbReference type="ChEBI" id="CHEBI:59789"/>
    </ligand>
</feature>
<evidence type="ECO:0000256" key="1">
    <source>
        <dbReference type="ARBA" id="ARBA00022490"/>
    </source>
</evidence>
<dbReference type="SUPFAM" id="SSF53335">
    <property type="entry name" value="S-adenosyl-L-methionine-dependent methyltransferases"/>
    <property type="match status" value="1"/>
</dbReference>
<reference evidence="8" key="1">
    <citation type="submission" date="2016-09" db="EMBL/GenBank/DDBJ databases">
        <authorList>
            <person name="Varghese N."/>
            <person name="Submissions S."/>
        </authorList>
    </citation>
    <scope>NUCLEOTIDE SEQUENCE [LARGE SCALE GENOMIC DNA]</scope>
    <source>
        <strain evidence="8">JS23</strain>
    </source>
</reference>
<evidence type="ECO:0000313" key="8">
    <source>
        <dbReference type="Proteomes" id="UP000243719"/>
    </source>
</evidence>